<evidence type="ECO:0000313" key="1">
    <source>
        <dbReference type="EMBL" id="EIJ35277.1"/>
    </source>
</evidence>
<dbReference type="AlphaFoldDB" id="A0A656HFP9"/>
<sequence>MKKIGRHRRNSSCISFKRLEWMMNRKYRGLVSMNYRMGLVNGISEKK</sequence>
<gene>
    <name evidence="1" type="ORF">Thini_2740</name>
</gene>
<protein>
    <submittedName>
        <fullName evidence="1">Uncharacterized protein</fullName>
    </submittedName>
</protein>
<evidence type="ECO:0000313" key="2">
    <source>
        <dbReference type="Proteomes" id="UP000005317"/>
    </source>
</evidence>
<proteinExistence type="predicted"/>
<dbReference type="EMBL" id="JH651384">
    <property type="protein sequence ID" value="EIJ35277.1"/>
    <property type="molecule type" value="Genomic_DNA"/>
</dbReference>
<accession>A0A656HFP9</accession>
<reference evidence="2" key="1">
    <citation type="journal article" date="2011" name="Stand. Genomic Sci.">
        <title>Genome sequence of the filamentous, gliding Thiothrix nivea neotype strain (JP2(T)).</title>
        <authorList>
            <person name="Lapidus A."/>
            <person name="Nolan M."/>
            <person name="Lucas S."/>
            <person name="Glavina Del Rio T."/>
            <person name="Tice H."/>
            <person name="Cheng J.F."/>
            <person name="Tapia R."/>
            <person name="Han C."/>
            <person name="Goodwin L."/>
            <person name="Pitluck S."/>
            <person name="Liolios K."/>
            <person name="Pagani I."/>
            <person name="Ivanova N."/>
            <person name="Huntemann M."/>
            <person name="Mavromatis K."/>
            <person name="Mikhailova N."/>
            <person name="Pati A."/>
            <person name="Chen A."/>
            <person name="Palaniappan K."/>
            <person name="Land M."/>
            <person name="Brambilla E.M."/>
            <person name="Rohde M."/>
            <person name="Abt B."/>
            <person name="Verbarg S."/>
            <person name="Goker M."/>
            <person name="Bristow J."/>
            <person name="Eisen J.A."/>
            <person name="Markowitz V."/>
            <person name="Hugenholtz P."/>
            <person name="Kyrpides N.C."/>
            <person name="Klenk H.P."/>
            <person name="Woyke T."/>
        </authorList>
    </citation>
    <scope>NUCLEOTIDE SEQUENCE [LARGE SCALE GENOMIC DNA]</scope>
    <source>
        <strain evidence="2">ATCC 35100 / DSM 5205 / JP2</strain>
    </source>
</reference>
<keyword evidence="2" id="KW-1185">Reference proteome</keyword>
<organism evidence="1 2">
    <name type="scientific">Thiothrix nivea (strain ATCC 35100 / DSM 5205 / JP2)</name>
    <dbReference type="NCBI Taxonomy" id="870187"/>
    <lineage>
        <taxon>Bacteria</taxon>
        <taxon>Pseudomonadati</taxon>
        <taxon>Pseudomonadota</taxon>
        <taxon>Gammaproteobacteria</taxon>
        <taxon>Thiotrichales</taxon>
        <taxon>Thiotrichaceae</taxon>
        <taxon>Thiothrix</taxon>
    </lineage>
</organism>
<name>A0A656HFP9_THINJ</name>
<dbReference type="Proteomes" id="UP000005317">
    <property type="component" value="Unassembled WGS sequence"/>
</dbReference>